<accession>A0A382SLV2</accession>
<feature type="non-terminal residue" evidence="1">
    <location>
        <position position="120"/>
    </location>
</feature>
<dbReference type="AlphaFoldDB" id="A0A382SLV2"/>
<evidence type="ECO:0000313" key="1">
    <source>
        <dbReference type="EMBL" id="SVD10532.1"/>
    </source>
</evidence>
<feature type="non-terminal residue" evidence="1">
    <location>
        <position position="1"/>
    </location>
</feature>
<name>A0A382SLV2_9ZZZZ</name>
<reference evidence="1" key="1">
    <citation type="submission" date="2018-05" db="EMBL/GenBank/DDBJ databases">
        <authorList>
            <person name="Lanie J.A."/>
            <person name="Ng W.-L."/>
            <person name="Kazmierczak K.M."/>
            <person name="Andrzejewski T.M."/>
            <person name="Davidsen T.M."/>
            <person name="Wayne K.J."/>
            <person name="Tettelin H."/>
            <person name="Glass J.I."/>
            <person name="Rusch D."/>
            <person name="Podicherti R."/>
            <person name="Tsui H.-C.T."/>
            <person name="Winkler M.E."/>
        </authorList>
    </citation>
    <scope>NUCLEOTIDE SEQUENCE</scope>
</reference>
<gene>
    <name evidence="1" type="ORF">METZ01_LOCUS363386</name>
</gene>
<organism evidence="1">
    <name type="scientific">marine metagenome</name>
    <dbReference type="NCBI Taxonomy" id="408172"/>
    <lineage>
        <taxon>unclassified sequences</taxon>
        <taxon>metagenomes</taxon>
        <taxon>ecological metagenomes</taxon>
    </lineage>
</organism>
<sequence>RLSDASSPNRSWLMLVNKTVTMSWSSYVVSHRTQAGMAASCRPSTVYRSPWIAEESISTFPKRPYPSFVRDFCENWTCDCMVAKQASCRVSNTTIKCRKRCNCSKIPHGIRNCCSLASTT</sequence>
<proteinExistence type="predicted"/>
<dbReference type="EMBL" id="UINC01129854">
    <property type="protein sequence ID" value="SVD10532.1"/>
    <property type="molecule type" value="Genomic_DNA"/>
</dbReference>
<protein>
    <submittedName>
        <fullName evidence="1">Uncharacterized protein</fullName>
    </submittedName>
</protein>